<dbReference type="Proteomes" id="UP001500886">
    <property type="component" value="Unassembled WGS sequence"/>
</dbReference>
<evidence type="ECO:0000313" key="2">
    <source>
        <dbReference type="Proteomes" id="UP001500886"/>
    </source>
</evidence>
<name>A0ABP6GAR1_9ACTN</name>
<comment type="caution">
    <text evidence="1">The sequence shown here is derived from an EMBL/GenBank/DDBJ whole genome shotgun (WGS) entry which is preliminary data.</text>
</comment>
<sequence>MTGAFAFSPAIRTLVRWVLTNSALGHTTTASHETSARGLVAWTARVAAAEFGGGVAAPDEYLRIRS</sequence>
<accession>A0ABP6GAR1</accession>
<proteinExistence type="predicted"/>
<organism evidence="1 2">
    <name type="scientific">Streptomyces luteosporeus</name>
    <dbReference type="NCBI Taxonomy" id="173856"/>
    <lineage>
        <taxon>Bacteria</taxon>
        <taxon>Bacillati</taxon>
        <taxon>Actinomycetota</taxon>
        <taxon>Actinomycetes</taxon>
        <taxon>Kitasatosporales</taxon>
        <taxon>Streptomycetaceae</taxon>
        <taxon>Streptomyces</taxon>
    </lineage>
</organism>
<gene>
    <name evidence="1" type="ORF">GCM10010315_33930</name>
</gene>
<evidence type="ECO:0000313" key="1">
    <source>
        <dbReference type="EMBL" id="GAA2718457.1"/>
    </source>
</evidence>
<reference evidence="2" key="1">
    <citation type="journal article" date="2019" name="Int. J. Syst. Evol. Microbiol.">
        <title>The Global Catalogue of Microorganisms (GCM) 10K type strain sequencing project: providing services to taxonomists for standard genome sequencing and annotation.</title>
        <authorList>
            <consortium name="The Broad Institute Genomics Platform"/>
            <consortium name="The Broad Institute Genome Sequencing Center for Infectious Disease"/>
            <person name="Wu L."/>
            <person name="Ma J."/>
        </authorList>
    </citation>
    <scope>NUCLEOTIDE SEQUENCE [LARGE SCALE GENOMIC DNA]</scope>
    <source>
        <strain evidence="2">JCM 4542</strain>
    </source>
</reference>
<dbReference type="EMBL" id="BAAASL010000011">
    <property type="protein sequence ID" value="GAA2718457.1"/>
    <property type="molecule type" value="Genomic_DNA"/>
</dbReference>
<protein>
    <submittedName>
        <fullName evidence="1">Uncharacterized protein</fullName>
    </submittedName>
</protein>
<keyword evidence="2" id="KW-1185">Reference proteome</keyword>